<dbReference type="PATRIC" id="fig|582475.4.peg.2177"/>
<sequence length="344" mass="37819">MNEQLVSMITQLVMEQIGNKGSDKSSHEPTVPIEDKKETLIKFHDTVVNANYAAEEVASSSTTEQSNEPLIKLYNTESSNHEQSYYSASNDESTYTSVPITEFKFEEDEVSESVQAAKKHTPARIGVGRAGTRPKTKTWLKFRLDHAAAVDAVYGEVTEGLLQKLDVFQVTTKVTDKEEYITRPDLGRRLSDEAKTLIQSECKKNPKVQIIISNGLSASAIEENVQDVYLALQQSLGNLNIEIGTTFYIDKGRVALMDEIGELLQAEVIVYLIGERPGLVSAESMSAYICYQPRIGTVEADRMVVSNIHKGGIPPLEAGAYLGTVVQKILHYKASGVGLVAKEG</sequence>
<keyword evidence="4 5" id="KW-1283">Bacterial microcompartment</keyword>
<comment type="similarity">
    <text evidence="5">Belongs to the EutC family.</text>
</comment>
<name>A0A0K9FFL0_9BACI</name>
<comment type="function">
    <text evidence="5">Catalyzes the deamination of various vicinal amino-alcohols to oxo compounds. Allows this organism to utilize ethanolamine as the sole source of nitrogen and carbon in the presence of external vitamin B12.</text>
</comment>
<feature type="binding site" evidence="5">
    <location>
        <position position="275"/>
    </location>
    <ligand>
        <name>adenosylcob(III)alamin</name>
        <dbReference type="ChEBI" id="CHEBI:18408"/>
    </ligand>
</feature>
<evidence type="ECO:0000256" key="1">
    <source>
        <dbReference type="ARBA" id="ARBA00022628"/>
    </source>
</evidence>
<evidence type="ECO:0000256" key="3">
    <source>
        <dbReference type="ARBA" id="ARBA00023285"/>
    </source>
</evidence>
<evidence type="ECO:0000256" key="5">
    <source>
        <dbReference type="HAMAP-Rule" id="MF_00601"/>
    </source>
</evidence>
<evidence type="ECO:0000256" key="2">
    <source>
        <dbReference type="ARBA" id="ARBA00023239"/>
    </source>
</evidence>
<dbReference type="GO" id="GO:0031419">
    <property type="term" value="F:cobalamin binding"/>
    <property type="evidence" value="ECO:0007669"/>
    <property type="project" value="UniProtKB-UniRule"/>
</dbReference>
<dbReference type="OrthoDB" id="114248at2"/>
<dbReference type="EC" id="4.3.1.7" evidence="5"/>
<feature type="binding site" evidence="5">
    <location>
        <position position="254"/>
    </location>
    <ligand>
        <name>adenosylcob(III)alamin</name>
        <dbReference type="ChEBI" id="CHEBI:18408"/>
    </ligand>
</feature>
<dbReference type="PANTHER" id="PTHR39330:SF1">
    <property type="entry name" value="ETHANOLAMINE AMMONIA-LYASE SMALL SUBUNIT"/>
    <property type="match status" value="1"/>
</dbReference>
<dbReference type="UniPathway" id="UPA00560"/>
<dbReference type="GO" id="GO:0009350">
    <property type="term" value="C:ethanolamine ammonia-lyase complex"/>
    <property type="evidence" value="ECO:0007669"/>
    <property type="project" value="UniProtKB-UniRule"/>
</dbReference>
<dbReference type="Gene3D" id="1.10.30.40">
    <property type="entry name" value="Ethanolamine ammonia-lyase light chain (EutC), N-terminal domain"/>
    <property type="match status" value="1"/>
</dbReference>
<comment type="pathway">
    <text evidence="5">Amine and polyamine degradation; ethanolamine degradation.</text>
</comment>
<dbReference type="GO" id="GO:0046336">
    <property type="term" value="P:ethanolamine catabolic process"/>
    <property type="evidence" value="ECO:0007669"/>
    <property type="project" value="UniProtKB-UniRule"/>
</dbReference>
<protein>
    <recommendedName>
        <fullName evidence="5">Ethanolamine ammonia-lyase small subunit</fullName>
        <shortName evidence="5">EAL small subunit</shortName>
        <ecNumber evidence="5">4.3.1.7</ecNumber>
    </recommendedName>
</protein>
<dbReference type="InterPro" id="IPR042251">
    <property type="entry name" value="EutC_C"/>
</dbReference>
<dbReference type="AlphaFoldDB" id="A0A0K9FFL0"/>
<comment type="subunit">
    <text evidence="5">The basic unit is a heterodimer which dimerizes to form tetramers. The heterotetramers trimerize; 6 large subunits form a core ring with 6 small subunits projecting outwards.</text>
</comment>
<comment type="catalytic activity">
    <reaction evidence="5">
        <text>ethanolamine = acetaldehyde + NH4(+)</text>
        <dbReference type="Rhea" id="RHEA:15313"/>
        <dbReference type="ChEBI" id="CHEBI:15343"/>
        <dbReference type="ChEBI" id="CHEBI:28938"/>
        <dbReference type="ChEBI" id="CHEBI:57603"/>
        <dbReference type="EC" id="4.3.1.7"/>
    </reaction>
</comment>
<dbReference type="InterPro" id="IPR042255">
    <property type="entry name" value="EutC_N"/>
</dbReference>
<accession>A0A0K9FFL0</accession>
<gene>
    <name evidence="5" type="primary">eutC</name>
    <name evidence="6" type="ORF">ACZ11_12690</name>
</gene>
<reference evidence="7" key="1">
    <citation type="submission" date="2015-07" db="EMBL/GenBank/DDBJ databases">
        <authorList>
            <consortium name="Consortium for Microbial Forensics and Genomics (microFORGE)"/>
            <person name="Knight B.M."/>
            <person name="Roberts D.P."/>
            <person name="Lin D."/>
            <person name="Hari K."/>
            <person name="Fletcher J."/>
            <person name="Melcher U."/>
            <person name="Blagden T."/>
            <person name="Winegar R.A."/>
        </authorList>
    </citation>
    <scope>NUCLEOTIDE SEQUENCE [LARGE SCALE GENOMIC DNA]</scope>
    <source>
        <strain evidence="7">DSM 23493</strain>
    </source>
</reference>
<dbReference type="GeneID" id="96599088"/>
<evidence type="ECO:0000313" key="7">
    <source>
        <dbReference type="Proteomes" id="UP000037326"/>
    </source>
</evidence>
<dbReference type="RefSeq" id="WP_049666574.1">
    <property type="nucleotide sequence ID" value="NZ_LFXJ01000005.1"/>
</dbReference>
<comment type="caution">
    <text evidence="6">The sequence shown here is derived from an EMBL/GenBank/DDBJ whole genome shotgun (WGS) entry which is preliminary data.</text>
</comment>
<dbReference type="InterPro" id="IPR009246">
    <property type="entry name" value="EutC"/>
</dbReference>
<comment type="subcellular location">
    <subcellularLocation>
        <location evidence="5">Bacterial microcompartment</location>
    </subcellularLocation>
</comment>
<evidence type="ECO:0000313" key="6">
    <source>
        <dbReference type="EMBL" id="KMY32931.1"/>
    </source>
</evidence>
<dbReference type="EMBL" id="LFXJ01000005">
    <property type="protein sequence ID" value="KMY32931.1"/>
    <property type="molecule type" value="Genomic_DNA"/>
</dbReference>
<evidence type="ECO:0000256" key="4">
    <source>
        <dbReference type="ARBA" id="ARBA00024446"/>
    </source>
</evidence>
<dbReference type="HAMAP" id="MF_00601">
    <property type="entry name" value="EutC"/>
    <property type="match status" value="1"/>
</dbReference>
<dbReference type="Gene3D" id="3.40.50.11240">
    <property type="entry name" value="Ethanolamine ammonia-lyase light chain (EutC)"/>
    <property type="match status" value="1"/>
</dbReference>
<keyword evidence="2 5" id="KW-0456">Lyase</keyword>
<proteinExistence type="inferred from homology"/>
<dbReference type="GO" id="GO:0008851">
    <property type="term" value="F:ethanolamine ammonia-lyase activity"/>
    <property type="evidence" value="ECO:0007669"/>
    <property type="project" value="UniProtKB-UniRule"/>
</dbReference>
<dbReference type="GO" id="GO:0031471">
    <property type="term" value="C:ethanolamine degradation polyhedral organelle"/>
    <property type="evidence" value="ECO:0007669"/>
    <property type="project" value="UniProtKB-UniRule"/>
</dbReference>
<dbReference type="NCBIfam" id="NF003971">
    <property type="entry name" value="PRK05465.1"/>
    <property type="match status" value="1"/>
</dbReference>
<dbReference type="PANTHER" id="PTHR39330">
    <property type="entry name" value="ETHANOLAMINE AMMONIA-LYASE LIGHT CHAIN"/>
    <property type="match status" value="1"/>
</dbReference>
<keyword evidence="3 5" id="KW-0170">Cobalt</keyword>
<comment type="cofactor">
    <cofactor evidence="5">
        <name>adenosylcob(III)alamin</name>
        <dbReference type="ChEBI" id="CHEBI:18408"/>
    </cofactor>
    <text evidence="5">Binds between the large and small subunits.</text>
</comment>
<dbReference type="Proteomes" id="UP000037326">
    <property type="component" value="Unassembled WGS sequence"/>
</dbReference>
<keyword evidence="1 5" id="KW-0846">Cobalamin</keyword>
<dbReference type="Pfam" id="PF05985">
    <property type="entry name" value="EutC"/>
    <property type="match status" value="1"/>
</dbReference>
<organism evidence="6 7">
    <name type="scientific">Lysinibacillus xylanilyticus</name>
    <dbReference type="NCBI Taxonomy" id="582475"/>
    <lineage>
        <taxon>Bacteria</taxon>
        <taxon>Bacillati</taxon>
        <taxon>Bacillota</taxon>
        <taxon>Bacilli</taxon>
        <taxon>Bacillales</taxon>
        <taxon>Bacillaceae</taxon>
        <taxon>Lysinibacillus</taxon>
    </lineage>
</organism>
<dbReference type="GO" id="GO:0006520">
    <property type="term" value="P:amino acid metabolic process"/>
    <property type="evidence" value="ECO:0007669"/>
    <property type="project" value="InterPro"/>
</dbReference>